<protein>
    <submittedName>
        <fullName evidence="1">Uncharacterized protein</fullName>
    </submittedName>
</protein>
<dbReference type="Proteomes" id="UP000786811">
    <property type="component" value="Unassembled WGS sequence"/>
</dbReference>
<name>A0A8J2H4V7_COTCN</name>
<dbReference type="InterPro" id="IPR036691">
    <property type="entry name" value="Endo/exonu/phosph_ase_sf"/>
</dbReference>
<evidence type="ECO:0000313" key="1">
    <source>
        <dbReference type="EMBL" id="CAG5072239.1"/>
    </source>
</evidence>
<sequence length="455" mass="52115">MSNTPSRSYICVRCKKPIGRTVHYCKVCLKEFHPGCVDSTSHKIYDSDNHLVRCNGPYDIFDVQLSEVSESIEESASNRGNNTEHVSIDIGNTDVNIMTKLDNICNKIDRMPTVNANVIKEMIKTEVKEIIKIEVNNQYTRLEESIQHTIKLEINKITAELKNQFINNTQNSQTTTNKNINSYSEITKRISTTSNVERIVVKPIQVQDTNLTIDELKNNIDIVKLGVGVQKVTTQSKGKVLIDIEKGSDKTKLINEIQNSIDEIEVLINEMKPDILYFCETHVTSDVLDCEIDIKNYNMIRTNSNNSRTGGTITYVKENIKYKVVLNNNESEVLSTPKVSDHNIIFIEINHLDIVDNNKIVFSRSFKNFTDDMFQKEISVRFCNWKPELAVHDLNNNNNIEADILNYNLMVDKISNSVLEVFDSIAPFKEISSNCKWGNKPWIDKDIIKLIKERD</sequence>
<comment type="caution">
    <text evidence="1">The sequence shown here is derived from an EMBL/GenBank/DDBJ whole genome shotgun (WGS) entry which is preliminary data.</text>
</comment>
<accession>A0A8J2H4V7</accession>
<dbReference type="Gene3D" id="3.60.10.10">
    <property type="entry name" value="Endonuclease/exonuclease/phosphatase"/>
    <property type="match status" value="1"/>
</dbReference>
<feature type="non-terminal residue" evidence="1">
    <location>
        <position position="455"/>
    </location>
</feature>
<proteinExistence type="predicted"/>
<dbReference type="EMBL" id="CAJNRD030000826">
    <property type="protein sequence ID" value="CAG5072239.1"/>
    <property type="molecule type" value="Genomic_DNA"/>
</dbReference>
<dbReference type="AlphaFoldDB" id="A0A8J2H4V7"/>
<keyword evidence="2" id="KW-1185">Reference proteome</keyword>
<reference evidence="1" key="1">
    <citation type="submission" date="2021-04" db="EMBL/GenBank/DDBJ databases">
        <authorList>
            <person name="Chebbi M.A.C M."/>
        </authorList>
    </citation>
    <scope>NUCLEOTIDE SEQUENCE</scope>
</reference>
<gene>
    <name evidence="1" type="ORF">HICCMSTLAB_LOCUS147</name>
</gene>
<organism evidence="1 2">
    <name type="scientific">Cotesia congregata</name>
    <name type="common">Parasitoid wasp</name>
    <name type="synonym">Apanteles congregatus</name>
    <dbReference type="NCBI Taxonomy" id="51543"/>
    <lineage>
        <taxon>Eukaryota</taxon>
        <taxon>Metazoa</taxon>
        <taxon>Ecdysozoa</taxon>
        <taxon>Arthropoda</taxon>
        <taxon>Hexapoda</taxon>
        <taxon>Insecta</taxon>
        <taxon>Pterygota</taxon>
        <taxon>Neoptera</taxon>
        <taxon>Endopterygota</taxon>
        <taxon>Hymenoptera</taxon>
        <taxon>Apocrita</taxon>
        <taxon>Ichneumonoidea</taxon>
        <taxon>Braconidae</taxon>
        <taxon>Microgastrinae</taxon>
        <taxon>Cotesia</taxon>
    </lineage>
</organism>
<evidence type="ECO:0000313" key="2">
    <source>
        <dbReference type="Proteomes" id="UP000786811"/>
    </source>
</evidence>
<dbReference type="SUPFAM" id="SSF56219">
    <property type="entry name" value="DNase I-like"/>
    <property type="match status" value="1"/>
</dbReference>
<dbReference type="OrthoDB" id="7554073at2759"/>